<accession>A0ABQ0FY21</accession>
<keyword evidence="1" id="KW-0732">Signal</keyword>
<dbReference type="EMBL" id="BAAFSV010000001">
    <property type="protein sequence ID" value="GAB1310383.1"/>
    <property type="molecule type" value="Genomic_DNA"/>
</dbReference>
<evidence type="ECO:0000256" key="1">
    <source>
        <dbReference type="SAM" id="SignalP"/>
    </source>
</evidence>
<evidence type="ECO:0000313" key="3">
    <source>
        <dbReference type="Proteomes" id="UP001628179"/>
    </source>
</evidence>
<dbReference type="Proteomes" id="UP001628179">
    <property type="component" value="Unassembled WGS sequence"/>
</dbReference>
<comment type="caution">
    <text evidence="2">The sequence shown here is derived from an EMBL/GenBank/DDBJ whole genome shotgun (WGS) entry which is preliminary data.</text>
</comment>
<proteinExistence type="predicted"/>
<protein>
    <recommendedName>
        <fullName evidence="4">AA1-like domain-containing protein</fullName>
    </recommendedName>
</protein>
<name>A0ABQ0FY21_9PEZI</name>
<feature type="signal peptide" evidence="1">
    <location>
        <begin position="1"/>
        <end position="17"/>
    </location>
</feature>
<sequence length="173" mass="18893">MLHFIFALAAVILFAAASPTYKLSKTMLKTYPEQDDCTLPEKFVVQNFRLWVSKADKQTAVVDFKYSDSSTRIDTACHFDSSSVNVGLPGMAPRFACNNPSVQFILENSSLTMIEKACFESNPARPYEAAGTVKPELDCVETGQDSQFGEGMNCVGVPATISGKFTSLQPTPQ</sequence>
<dbReference type="GeneID" id="98171338"/>
<dbReference type="RefSeq" id="XP_070912116.1">
    <property type="nucleotide sequence ID" value="XM_071056015.1"/>
</dbReference>
<feature type="chain" id="PRO_5046852823" description="AA1-like domain-containing protein" evidence="1">
    <location>
        <begin position="18"/>
        <end position="173"/>
    </location>
</feature>
<evidence type="ECO:0008006" key="4">
    <source>
        <dbReference type="Google" id="ProtNLM"/>
    </source>
</evidence>
<gene>
    <name evidence="2" type="ORF">MFIFM68171_00593</name>
</gene>
<reference evidence="2 3" key="1">
    <citation type="submission" date="2024-09" db="EMBL/GenBank/DDBJ databases">
        <title>Itraconazole resistance in Madurella fahalii resulting from another homologue of gene encoding cytochrome P450 14-alpha sterol demethylase (CYP51).</title>
        <authorList>
            <person name="Yoshioka I."/>
            <person name="Fahal A.H."/>
            <person name="Kaneko S."/>
            <person name="Yaguchi T."/>
        </authorList>
    </citation>
    <scope>NUCLEOTIDE SEQUENCE [LARGE SCALE GENOMIC DNA]</scope>
    <source>
        <strain evidence="2 3">IFM 68171</strain>
    </source>
</reference>
<evidence type="ECO:0000313" key="2">
    <source>
        <dbReference type="EMBL" id="GAB1310383.1"/>
    </source>
</evidence>
<organism evidence="2 3">
    <name type="scientific">Madurella fahalii</name>
    <dbReference type="NCBI Taxonomy" id="1157608"/>
    <lineage>
        <taxon>Eukaryota</taxon>
        <taxon>Fungi</taxon>
        <taxon>Dikarya</taxon>
        <taxon>Ascomycota</taxon>
        <taxon>Pezizomycotina</taxon>
        <taxon>Sordariomycetes</taxon>
        <taxon>Sordariomycetidae</taxon>
        <taxon>Sordariales</taxon>
        <taxon>Sordariales incertae sedis</taxon>
        <taxon>Madurella</taxon>
    </lineage>
</organism>
<keyword evidence="3" id="KW-1185">Reference proteome</keyword>